<dbReference type="PROSITE" id="PS50294">
    <property type="entry name" value="WD_REPEATS_REGION"/>
    <property type="match status" value="3"/>
</dbReference>
<reference evidence="5 6" key="1">
    <citation type="journal article" date="2017" name="Nature">
        <title>The Apostasia genome and the evolution of orchids.</title>
        <authorList>
            <person name="Zhang G.Q."/>
            <person name="Liu K.W."/>
            <person name="Li Z."/>
            <person name="Lohaus R."/>
            <person name="Hsiao Y.Y."/>
            <person name="Niu S.C."/>
            <person name="Wang J.Y."/>
            <person name="Lin Y.C."/>
            <person name="Xu Q."/>
            <person name="Chen L.J."/>
            <person name="Yoshida K."/>
            <person name="Fujiwara S."/>
            <person name="Wang Z.W."/>
            <person name="Zhang Y.Q."/>
            <person name="Mitsuda N."/>
            <person name="Wang M."/>
            <person name="Liu G.H."/>
            <person name="Pecoraro L."/>
            <person name="Huang H.X."/>
            <person name="Xiao X.J."/>
            <person name="Lin M."/>
            <person name="Wu X.Y."/>
            <person name="Wu W.L."/>
            <person name="Chen Y.Y."/>
            <person name="Chang S.B."/>
            <person name="Sakamoto S."/>
            <person name="Ohme-Takagi M."/>
            <person name="Yagi M."/>
            <person name="Zeng S.J."/>
            <person name="Shen C.Y."/>
            <person name="Yeh C.M."/>
            <person name="Luo Y.B."/>
            <person name="Tsai W.C."/>
            <person name="Van de Peer Y."/>
            <person name="Liu Z.J."/>
        </authorList>
    </citation>
    <scope>NUCLEOTIDE SEQUENCE [LARGE SCALE GENOMIC DNA]</scope>
    <source>
        <strain evidence="6">cv. Shenzhen</strain>
        <tissue evidence="5">Stem</tissue>
    </source>
</reference>
<accession>A0A2I0BE87</accession>
<feature type="repeat" description="WD" evidence="3">
    <location>
        <begin position="294"/>
        <end position="335"/>
    </location>
</feature>
<evidence type="ECO:0000256" key="3">
    <source>
        <dbReference type="PROSITE-ProRule" id="PRU00221"/>
    </source>
</evidence>
<dbReference type="Proteomes" id="UP000236161">
    <property type="component" value="Unassembled WGS sequence"/>
</dbReference>
<dbReference type="EMBL" id="KZ451887">
    <property type="protein sequence ID" value="PKA66109.1"/>
    <property type="molecule type" value="Genomic_DNA"/>
</dbReference>
<dbReference type="AlphaFoldDB" id="A0A2I0BE87"/>
<dbReference type="PANTHER" id="PTHR22844">
    <property type="entry name" value="F-BOX AND WD40 DOMAIN PROTEIN"/>
    <property type="match status" value="1"/>
</dbReference>
<evidence type="ECO:0000256" key="2">
    <source>
        <dbReference type="ARBA" id="ARBA00022737"/>
    </source>
</evidence>
<keyword evidence="6" id="KW-1185">Reference proteome</keyword>
<dbReference type="OrthoDB" id="674604at2759"/>
<proteinExistence type="predicted"/>
<feature type="repeat" description="WD" evidence="3">
    <location>
        <begin position="340"/>
        <end position="369"/>
    </location>
</feature>
<dbReference type="InterPro" id="IPR015943">
    <property type="entry name" value="WD40/YVTN_repeat-like_dom_sf"/>
</dbReference>
<evidence type="ECO:0000313" key="5">
    <source>
        <dbReference type="EMBL" id="PKA66109.1"/>
    </source>
</evidence>
<dbReference type="InterPro" id="IPR045182">
    <property type="entry name" value="JINGUBANG-like"/>
</dbReference>
<dbReference type="Pfam" id="PF00400">
    <property type="entry name" value="WD40"/>
    <property type="match status" value="5"/>
</dbReference>
<organism evidence="5 6">
    <name type="scientific">Apostasia shenzhenica</name>
    <dbReference type="NCBI Taxonomy" id="1088818"/>
    <lineage>
        <taxon>Eukaryota</taxon>
        <taxon>Viridiplantae</taxon>
        <taxon>Streptophyta</taxon>
        <taxon>Embryophyta</taxon>
        <taxon>Tracheophyta</taxon>
        <taxon>Spermatophyta</taxon>
        <taxon>Magnoliopsida</taxon>
        <taxon>Liliopsida</taxon>
        <taxon>Asparagales</taxon>
        <taxon>Orchidaceae</taxon>
        <taxon>Apostasioideae</taxon>
        <taxon>Apostasia</taxon>
    </lineage>
</organism>
<gene>
    <name evidence="5" type="primary">DAW1</name>
    <name evidence="5" type="ORF">AXF42_Ash018398</name>
</gene>
<dbReference type="SUPFAM" id="SSF50978">
    <property type="entry name" value="WD40 repeat-like"/>
    <property type="match status" value="1"/>
</dbReference>
<dbReference type="PANTHER" id="PTHR22844:SF199">
    <property type="entry name" value="F21J9.19"/>
    <property type="match status" value="1"/>
</dbReference>
<dbReference type="STRING" id="1088818.A0A2I0BE87"/>
<evidence type="ECO:0000256" key="1">
    <source>
        <dbReference type="ARBA" id="ARBA00022574"/>
    </source>
</evidence>
<protein>
    <submittedName>
        <fullName evidence="5">Dynein assembly factor with WDR repeat domains 1</fullName>
    </submittedName>
</protein>
<keyword evidence="1 3" id="KW-0853">WD repeat</keyword>
<dbReference type="PROSITE" id="PS50082">
    <property type="entry name" value="WD_REPEATS_2"/>
    <property type="match status" value="3"/>
</dbReference>
<evidence type="ECO:0000256" key="4">
    <source>
        <dbReference type="SAM" id="MobiDB-lite"/>
    </source>
</evidence>
<feature type="repeat" description="WD" evidence="3">
    <location>
        <begin position="249"/>
        <end position="279"/>
    </location>
</feature>
<feature type="region of interest" description="Disordered" evidence="4">
    <location>
        <begin position="1"/>
        <end position="62"/>
    </location>
</feature>
<sequence length="450" mass="47620">MRLLPLRHSASSSAAAAAPAGEGSTCSASSSCKSSSSSSVSEIPNSAASASDSSSSSSILTHPSLPSPHALLPPLQPSRLLSASFLRLSSLTSASSTSGASALATSAVSHLLYAATESLISVYDISNLRRIDSLPSPRGAGAAKSVSLSTDGTTIFIAHQDGRIRLWRRSRQSGLLRLHTSLPTPSDRLLRLPLPKNYVTVRRHRKRLWIEHADAISAVAAAGDRLYSVSWDKTLKIWSTTSLRCLESVAAHEDAVNAVAVADDGTVYTGSADRRIRVWAIPARAKRHELVATLDQHRSAVNALALNSDGSLLYSGACDRSILVWERDESSEFMKVTGALRGHEKAILSLACAREIVVSGSADRTVRVWRRATEGREYCCLAVLEGHASGVRSLVAVRMPAAGGGGGGGGEHRIFSGSLDGEVCVWRVLISSATNFGKNTSEITKIGRFS</sequence>
<keyword evidence="2" id="KW-0677">Repeat</keyword>
<dbReference type="InterPro" id="IPR020472">
    <property type="entry name" value="WD40_PAC1"/>
</dbReference>
<dbReference type="InterPro" id="IPR036322">
    <property type="entry name" value="WD40_repeat_dom_sf"/>
</dbReference>
<dbReference type="FunFam" id="2.130.10.10:FF:000775">
    <property type="entry name" value="BnaA09g28200D protein"/>
    <property type="match status" value="1"/>
</dbReference>
<dbReference type="InterPro" id="IPR001680">
    <property type="entry name" value="WD40_rpt"/>
</dbReference>
<dbReference type="Gene3D" id="2.130.10.10">
    <property type="entry name" value="YVTN repeat-like/Quinoprotein amine dehydrogenase"/>
    <property type="match status" value="2"/>
</dbReference>
<dbReference type="PRINTS" id="PR00320">
    <property type="entry name" value="GPROTEINBRPT"/>
</dbReference>
<evidence type="ECO:0000313" key="6">
    <source>
        <dbReference type="Proteomes" id="UP000236161"/>
    </source>
</evidence>
<dbReference type="SMART" id="SM00320">
    <property type="entry name" value="WD40"/>
    <property type="match status" value="6"/>
</dbReference>
<name>A0A2I0BE87_9ASPA</name>
<feature type="compositionally biased region" description="Low complexity" evidence="4">
    <location>
        <begin position="9"/>
        <end position="62"/>
    </location>
</feature>